<evidence type="ECO:0000256" key="4">
    <source>
        <dbReference type="ARBA" id="ARBA00022691"/>
    </source>
</evidence>
<evidence type="ECO:0000313" key="10">
    <source>
        <dbReference type="Proteomes" id="UP000255231"/>
    </source>
</evidence>
<evidence type="ECO:0000313" key="7">
    <source>
        <dbReference type="EMBL" id="SIQ36372.1"/>
    </source>
</evidence>
<evidence type="ECO:0000259" key="6">
    <source>
        <dbReference type="Pfam" id="PF01555"/>
    </source>
</evidence>
<dbReference type="RefSeq" id="WP_076559809.1">
    <property type="nucleotide sequence ID" value="NZ_CP033929.1"/>
</dbReference>
<dbReference type="InterPro" id="IPR029063">
    <property type="entry name" value="SAM-dependent_MTases_sf"/>
</dbReference>
<gene>
    <name evidence="8" type="ORF">NCTC13560_03393</name>
    <name evidence="7" type="ORF">SAMN05421682_104224</name>
</gene>
<keyword evidence="9" id="KW-1185">Reference proteome</keyword>
<dbReference type="GeneID" id="303674767"/>
<dbReference type="GO" id="GO:0009007">
    <property type="term" value="F:site-specific DNA-methyltransferase (adenine-specific) activity"/>
    <property type="evidence" value="ECO:0007669"/>
    <property type="project" value="UniProtKB-EC"/>
</dbReference>
<dbReference type="GO" id="GO:0008170">
    <property type="term" value="F:N-methyltransferase activity"/>
    <property type="evidence" value="ECO:0007669"/>
    <property type="project" value="InterPro"/>
</dbReference>
<reference evidence="7 9" key="1">
    <citation type="submission" date="2017-01" db="EMBL/GenBank/DDBJ databases">
        <authorList>
            <person name="Varghese N."/>
            <person name="Submissions S."/>
        </authorList>
    </citation>
    <scope>NUCLEOTIDE SEQUENCE [LARGE SCALE GENOMIC DNA]</scope>
    <source>
        <strain evidence="7 9">ATCC 27950</strain>
    </source>
</reference>
<name>A0A381FHN0_9FLAO</name>
<evidence type="ECO:0000256" key="3">
    <source>
        <dbReference type="ARBA" id="ARBA00022679"/>
    </source>
</evidence>
<comment type="catalytic activity">
    <reaction evidence="5">
        <text>a 2'-deoxyadenosine in DNA + S-adenosyl-L-methionine = an N(6)-methyl-2'-deoxyadenosine in DNA + S-adenosyl-L-homocysteine + H(+)</text>
        <dbReference type="Rhea" id="RHEA:15197"/>
        <dbReference type="Rhea" id="RHEA-COMP:12418"/>
        <dbReference type="Rhea" id="RHEA-COMP:12419"/>
        <dbReference type="ChEBI" id="CHEBI:15378"/>
        <dbReference type="ChEBI" id="CHEBI:57856"/>
        <dbReference type="ChEBI" id="CHEBI:59789"/>
        <dbReference type="ChEBI" id="CHEBI:90615"/>
        <dbReference type="ChEBI" id="CHEBI:90616"/>
        <dbReference type="EC" id="2.1.1.72"/>
    </reaction>
</comment>
<dbReference type="EC" id="2.1.1.72" evidence="1"/>
<evidence type="ECO:0000256" key="5">
    <source>
        <dbReference type="ARBA" id="ARBA00047942"/>
    </source>
</evidence>
<dbReference type="Pfam" id="PF01555">
    <property type="entry name" value="N6_N4_Mtase"/>
    <property type="match status" value="1"/>
</dbReference>
<dbReference type="InterPro" id="IPR002941">
    <property type="entry name" value="DNA_methylase_N4/N6"/>
</dbReference>
<dbReference type="EMBL" id="FTMF01000004">
    <property type="protein sequence ID" value="SIQ36372.1"/>
    <property type="molecule type" value="Genomic_DNA"/>
</dbReference>
<proteinExistence type="predicted"/>
<dbReference type="EMBL" id="UFVS01000001">
    <property type="protein sequence ID" value="SUX45968.1"/>
    <property type="molecule type" value="Genomic_DNA"/>
</dbReference>
<sequence>MKTEKIQMYFEDRMKLLSRLGDKSIDIAILDPEYGINAPDMSMGSNPKRKGANQYPGVSTAKKVKGRLNQGGGKLKNRLLNKSEIDWDNAIPSPEFWKEIFRVSKNQIVFGGNYFPDLWEKGARGIGFWDKLQPWENFSQFELIWTSYDCPAFKIEHSNTGGANRETKIHPTQKPVVVYKHLLKKFAKPEDVILDTGHGSGSIIIACHDFGNKIISCDSNALHFHDSLLRVEDYVKHHTSLFQPAELLSQQTSFDY</sequence>
<evidence type="ECO:0000256" key="1">
    <source>
        <dbReference type="ARBA" id="ARBA00011900"/>
    </source>
</evidence>
<dbReference type="OrthoDB" id="9800801at2"/>
<dbReference type="Proteomes" id="UP000185725">
    <property type="component" value="Unassembled WGS sequence"/>
</dbReference>
<dbReference type="AlphaFoldDB" id="A0A381FHN0"/>
<keyword evidence="4" id="KW-0949">S-adenosyl-L-methionine</keyword>
<keyword evidence="2 8" id="KW-0489">Methyltransferase</keyword>
<keyword evidence="3" id="KW-0808">Transferase</keyword>
<evidence type="ECO:0000313" key="9">
    <source>
        <dbReference type="Proteomes" id="UP000185725"/>
    </source>
</evidence>
<protein>
    <recommendedName>
        <fullName evidence="1">site-specific DNA-methyltransferase (adenine-specific)</fullName>
        <ecNumber evidence="1">2.1.1.72</ecNumber>
    </recommendedName>
</protein>
<dbReference type="GO" id="GO:0032259">
    <property type="term" value="P:methylation"/>
    <property type="evidence" value="ECO:0007669"/>
    <property type="project" value="UniProtKB-KW"/>
</dbReference>
<organism evidence="8 10">
    <name type="scientific">Chryseobacterium indoltheticum</name>
    <dbReference type="NCBI Taxonomy" id="254"/>
    <lineage>
        <taxon>Bacteria</taxon>
        <taxon>Pseudomonadati</taxon>
        <taxon>Bacteroidota</taxon>
        <taxon>Flavobacteriia</taxon>
        <taxon>Flavobacteriales</taxon>
        <taxon>Weeksellaceae</taxon>
        <taxon>Chryseobacterium group</taxon>
        <taxon>Chryseobacterium</taxon>
    </lineage>
</organism>
<dbReference type="GO" id="GO:0003677">
    <property type="term" value="F:DNA binding"/>
    <property type="evidence" value="ECO:0007669"/>
    <property type="project" value="InterPro"/>
</dbReference>
<evidence type="ECO:0000256" key="2">
    <source>
        <dbReference type="ARBA" id="ARBA00022603"/>
    </source>
</evidence>
<evidence type="ECO:0000313" key="8">
    <source>
        <dbReference type="EMBL" id="SUX45968.1"/>
    </source>
</evidence>
<dbReference type="KEGG" id="cil:EG358_13730"/>
<accession>A0A381FHN0</accession>
<dbReference type="Gene3D" id="3.40.50.150">
    <property type="entry name" value="Vaccinia Virus protein VP39"/>
    <property type="match status" value="1"/>
</dbReference>
<dbReference type="InterPro" id="IPR002295">
    <property type="entry name" value="N4/N6-MTase_EcoPI_Mod-like"/>
</dbReference>
<reference evidence="8 10" key="2">
    <citation type="submission" date="2018-06" db="EMBL/GenBank/DDBJ databases">
        <authorList>
            <consortium name="Pathogen Informatics"/>
            <person name="Doyle S."/>
        </authorList>
    </citation>
    <scope>NUCLEOTIDE SEQUENCE [LARGE SCALE GENOMIC DNA]</scope>
    <source>
        <strain evidence="8 10">NCTC13560</strain>
    </source>
</reference>
<dbReference type="PRINTS" id="PR00506">
    <property type="entry name" value="D21N6MTFRASE"/>
</dbReference>
<feature type="domain" description="DNA methylase N-4/N-6" evidence="6">
    <location>
        <begin position="139"/>
        <end position="221"/>
    </location>
</feature>
<dbReference type="Proteomes" id="UP000255231">
    <property type="component" value="Unassembled WGS sequence"/>
</dbReference>
<dbReference type="SUPFAM" id="SSF53335">
    <property type="entry name" value="S-adenosyl-L-methionine-dependent methyltransferases"/>
    <property type="match status" value="1"/>
</dbReference>